<dbReference type="AlphaFoldDB" id="A0A251RL98"/>
<reference evidence="3" key="2">
    <citation type="submission" date="2017-02" db="EMBL/GenBank/DDBJ databases">
        <title>Sunflower complete genome.</title>
        <authorList>
            <person name="Langlade N."/>
            <person name="Munos S."/>
        </authorList>
    </citation>
    <scope>NUCLEOTIDE SEQUENCE [LARGE SCALE GENOMIC DNA]</scope>
    <source>
        <tissue evidence="3">Leaves</tissue>
    </source>
</reference>
<dbReference type="STRING" id="4232.A0A251RL98"/>
<feature type="compositionally biased region" description="Polar residues" evidence="1">
    <location>
        <begin position="115"/>
        <end position="126"/>
    </location>
</feature>
<dbReference type="PANTHER" id="PTHR34190">
    <property type="entry name" value="EXPRESSED PROTEIN"/>
    <property type="match status" value="1"/>
</dbReference>
<evidence type="ECO:0000313" key="2">
    <source>
        <dbReference type="EMBL" id="KAF5753584.1"/>
    </source>
</evidence>
<dbReference type="InParanoid" id="A0A251RL98"/>
<evidence type="ECO:0000256" key="1">
    <source>
        <dbReference type="SAM" id="MobiDB-lite"/>
    </source>
</evidence>
<proteinExistence type="predicted"/>
<dbReference type="EMBL" id="CM007906">
    <property type="protein sequence ID" value="OTF85056.1"/>
    <property type="molecule type" value="Genomic_DNA"/>
</dbReference>
<name>A0A251RL98_HELAN</name>
<evidence type="ECO:0000313" key="3">
    <source>
        <dbReference type="EMBL" id="OTF85056.1"/>
    </source>
</evidence>
<feature type="region of interest" description="Disordered" evidence="1">
    <location>
        <begin position="115"/>
        <end position="175"/>
    </location>
</feature>
<dbReference type="EMBL" id="MNCJ02000332">
    <property type="protein sequence ID" value="KAF5753584.1"/>
    <property type="molecule type" value="Genomic_DNA"/>
</dbReference>
<reference evidence="2" key="3">
    <citation type="submission" date="2020-06" db="EMBL/GenBank/DDBJ databases">
        <title>Helianthus annuus Genome sequencing and assembly Release 2.</title>
        <authorList>
            <person name="Gouzy J."/>
            <person name="Langlade N."/>
            <person name="Munos S."/>
        </authorList>
    </citation>
    <scope>NUCLEOTIDE SEQUENCE</scope>
    <source>
        <tissue evidence="2">Leaves</tissue>
    </source>
</reference>
<reference evidence="2 4" key="1">
    <citation type="journal article" date="2017" name="Nature">
        <title>The sunflower genome provides insights into oil metabolism, flowering and Asterid evolution.</title>
        <authorList>
            <person name="Badouin H."/>
            <person name="Gouzy J."/>
            <person name="Grassa C.J."/>
            <person name="Murat F."/>
            <person name="Staton S.E."/>
            <person name="Cottret L."/>
            <person name="Lelandais-Briere C."/>
            <person name="Owens G.L."/>
            <person name="Carrere S."/>
            <person name="Mayjonade B."/>
            <person name="Legrand L."/>
            <person name="Gill N."/>
            <person name="Kane N.C."/>
            <person name="Bowers J.E."/>
            <person name="Hubner S."/>
            <person name="Bellec A."/>
            <person name="Berard A."/>
            <person name="Berges H."/>
            <person name="Blanchet N."/>
            <person name="Boniface M.C."/>
            <person name="Brunel D."/>
            <person name="Catrice O."/>
            <person name="Chaidir N."/>
            <person name="Claudel C."/>
            <person name="Donnadieu C."/>
            <person name="Faraut T."/>
            <person name="Fievet G."/>
            <person name="Helmstetter N."/>
            <person name="King M."/>
            <person name="Knapp S.J."/>
            <person name="Lai Z."/>
            <person name="Le Paslier M.C."/>
            <person name="Lippi Y."/>
            <person name="Lorenzon L."/>
            <person name="Mandel J.R."/>
            <person name="Marage G."/>
            <person name="Marchand G."/>
            <person name="Marquand E."/>
            <person name="Bret-Mestries E."/>
            <person name="Morien E."/>
            <person name="Nambeesan S."/>
            <person name="Nguyen T."/>
            <person name="Pegot-Espagnet P."/>
            <person name="Pouilly N."/>
            <person name="Raftis F."/>
            <person name="Sallet E."/>
            <person name="Schiex T."/>
            <person name="Thomas J."/>
            <person name="Vandecasteele C."/>
            <person name="Vares D."/>
            <person name="Vear F."/>
            <person name="Vautrin S."/>
            <person name="Crespi M."/>
            <person name="Mangin B."/>
            <person name="Burke J.M."/>
            <person name="Salse J."/>
            <person name="Munos S."/>
            <person name="Vincourt P."/>
            <person name="Rieseberg L.H."/>
            <person name="Langlade N.B."/>
        </authorList>
    </citation>
    <scope>NUCLEOTIDE SEQUENCE [LARGE SCALE GENOMIC DNA]</scope>
    <source>
        <strain evidence="4">cv. SF193</strain>
        <tissue evidence="2">Leaves</tissue>
    </source>
</reference>
<feature type="compositionally biased region" description="Basic residues" evidence="1">
    <location>
        <begin position="155"/>
        <end position="168"/>
    </location>
</feature>
<sequence>MVKIDDRLQTHSSALPLLSKPDRMETFMKHITRNPNISRWRYIFSFGRKNNECVPLKTTVMEANNKSYFLDRIESLEDRLIQLSLEIETRRASRTSATAGARELPVSSYPVFNNPKSKCKHASSSDILPVSTGGDSQNEDETLEQKQKRKNGEHQKKKNRKKKAHNWPHLKILGC</sequence>
<gene>
    <name evidence="3" type="ORF">HannXRQ_Chr17g0535821</name>
    <name evidence="2" type="ORF">HanXRQr2_Chr17g0781731</name>
</gene>
<evidence type="ECO:0000313" key="4">
    <source>
        <dbReference type="Proteomes" id="UP000215914"/>
    </source>
</evidence>
<dbReference type="PANTHER" id="PTHR34190:SF10">
    <property type="entry name" value="TERNARY COMPLEX FACTOR MIP1 LEUCINE-ZIPPER DOMAIN-CONTAINING PROTEIN"/>
    <property type="match status" value="1"/>
</dbReference>
<accession>A0A251RL98</accession>
<protein>
    <submittedName>
        <fullName evidence="3">Uncharacterized protein</fullName>
    </submittedName>
</protein>
<organism evidence="3 4">
    <name type="scientific">Helianthus annuus</name>
    <name type="common">Common sunflower</name>
    <dbReference type="NCBI Taxonomy" id="4232"/>
    <lineage>
        <taxon>Eukaryota</taxon>
        <taxon>Viridiplantae</taxon>
        <taxon>Streptophyta</taxon>
        <taxon>Embryophyta</taxon>
        <taxon>Tracheophyta</taxon>
        <taxon>Spermatophyta</taxon>
        <taxon>Magnoliopsida</taxon>
        <taxon>eudicotyledons</taxon>
        <taxon>Gunneridae</taxon>
        <taxon>Pentapetalae</taxon>
        <taxon>asterids</taxon>
        <taxon>campanulids</taxon>
        <taxon>Asterales</taxon>
        <taxon>Asteraceae</taxon>
        <taxon>Asteroideae</taxon>
        <taxon>Heliantheae alliance</taxon>
        <taxon>Heliantheae</taxon>
        <taxon>Helianthus</taxon>
    </lineage>
</organism>
<dbReference type="Proteomes" id="UP000215914">
    <property type="component" value="Chromosome 17"/>
</dbReference>
<dbReference type="Gramene" id="mRNA:HanXRQr2_Chr17g0781731">
    <property type="protein sequence ID" value="mRNA:HanXRQr2_Chr17g0781731"/>
    <property type="gene ID" value="HanXRQr2_Chr17g0781731"/>
</dbReference>
<keyword evidence="4" id="KW-1185">Reference proteome</keyword>
<dbReference type="OMA" id="WSHWKIL"/>
<dbReference type="OrthoDB" id="1225832at2759"/>
<feature type="compositionally biased region" description="Basic and acidic residues" evidence="1">
    <location>
        <begin position="143"/>
        <end position="154"/>
    </location>
</feature>